<dbReference type="InterPro" id="IPR029752">
    <property type="entry name" value="D-isomer_DH_CS1"/>
</dbReference>
<reference evidence="7" key="1">
    <citation type="submission" date="2021-03" db="EMBL/GenBank/DDBJ databases">
        <authorList>
            <person name="Palmer J.M."/>
        </authorList>
    </citation>
    <scope>NUCLEOTIDE SEQUENCE</scope>
    <source>
        <strain evidence="7">ARV_011</strain>
    </source>
</reference>
<dbReference type="Pfam" id="PF00107">
    <property type="entry name" value="ADH_zinc_N"/>
    <property type="match status" value="1"/>
</dbReference>
<dbReference type="Proteomes" id="UP000790833">
    <property type="component" value="Unassembled WGS sequence"/>
</dbReference>
<dbReference type="PANTHER" id="PTHR42683">
    <property type="entry name" value="ALDEHYDE REDUCTASE"/>
    <property type="match status" value="1"/>
</dbReference>
<evidence type="ECO:0000313" key="8">
    <source>
        <dbReference type="Proteomes" id="UP000790833"/>
    </source>
</evidence>
<proteinExistence type="inferred from homology"/>
<comment type="similarity">
    <text evidence="5">Belongs to the zinc-containing alcohol dehydrogenase family.</text>
</comment>
<comment type="caution">
    <text evidence="7">The sequence shown here is derived from an EMBL/GenBank/DDBJ whole genome shotgun (WGS) entry which is preliminary data.</text>
</comment>
<dbReference type="RefSeq" id="XP_043050477.1">
    <property type="nucleotide sequence ID" value="XM_043194726.1"/>
</dbReference>
<dbReference type="InterPro" id="IPR013149">
    <property type="entry name" value="ADH-like_C"/>
</dbReference>
<evidence type="ECO:0000256" key="2">
    <source>
        <dbReference type="ARBA" id="ARBA00022723"/>
    </source>
</evidence>
<protein>
    <recommendedName>
        <fullName evidence="6">Enoyl reductase (ER) domain-containing protein</fullName>
    </recommendedName>
</protein>
<evidence type="ECO:0000259" key="6">
    <source>
        <dbReference type="SMART" id="SM00829"/>
    </source>
</evidence>
<dbReference type="PROSITE" id="PS00065">
    <property type="entry name" value="D_2_HYDROXYACID_DH_1"/>
    <property type="match status" value="1"/>
</dbReference>
<dbReference type="Gene3D" id="3.40.50.720">
    <property type="entry name" value="NAD(P)-binding Rossmann-like Domain"/>
    <property type="match status" value="1"/>
</dbReference>
<keyword evidence="4" id="KW-0560">Oxidoreductase</keyword>
<dbReference type="GO" id="GO:0008270">
    <property type="term" value="F:zinc ion binding"/>
    <property type="evidence" value="ECO:0007669"/>
    <property type="project" value="InterPro"/>
</dbReference>
<dbReference type="FunFam" id="3.40.50.720:FF:000022">
    <property type="entry name" value="Cinnamyl alcohol dehydrogenase"/>
    <property type="match status" value="1"/>
</dbReference>
<feature type="domain" description="Enoyl reductase (ER)" evidence="6">
    <location>
        <begin position="14"/>
        <end position="361"/>
    </location>
</feature>
<name>A0A9P7VBU9_9ASCO</name>
<evidence type="ECO:0000256" key="3">
    <source>
        <dbReference type="ARBA" id="ARBA00022833"/>
    </source>
</evidence>
<organism evidence="7 8">
    <name type="scientific">Scheffersomyces spartinae</name>
    <dbReference type="NCBI Taxonomy" id="45513"/>
    <lineage>
        <taxon>Eukaryota</taxon>
        <taxon>Fungi</taxon>
        <taxon>Dikarya</taxon>
        <taxon>Ascomycota</taxon>
        <taxon>Saccharomycotina</taxon>
        <taxon>Pichiomycetes</taxon>
        <taxon>Debaryomycetaceae</taxon>
        <taxon>Scheffersomyces</taxon>
    </lineage>
</organism>
<dbReference type="OrthoDB" id="1879366at2759"/>
<dbReference type="GO" id="GO:0016616">
    <property type="term" value="F:oxidoreductase activity, acting on the CH-OH group of donors, NAD or NADP as acceptor"/>
    <property type="evidence" value="ECO:0007669"/>
    <property type="project" value="InterPro"/>
</dbReference>
<dbReference type="InterPro" id="IPR047109">
    <property type="entry name" value="CAD-like"/>
</dbReference>
<dbReference type="SUPFAM" id="SSF51735">
    <property type="entry name" value="NAD(P)-binding Rossmann-fold domains"/>
    <property type="match status" value="1"/>
</dbReference>
<dbReference type="InterPro" id="IPR011032">
    <property type="entry name" value="GroES-like_sf"/>
</dbReference>
<sequence length="370" mass="39893">MTTGEIPNEFQGYGVLKNGDWFKTQLISYPRKNINPKDVVIKNICCGICGSDLLTLKQQWGPMLREDGCVVGHEIIGHVIATGTEVTEFKVGDRVGVGAHCTSCGGCARCKSDNEQYCLQGVDTYNDVDGLHDDYITQGGYSSHFIANEKEVFAIPAELSSEEAAPLMCAGLTVFSPLVREVGYNATGKTMGIIGIGGLGHLAVQFGKAIGANVVAFSRSSSKKKQALEMGASTFVATGEEKDWTTNFKDGFDLILNCAIGIDGLNLDDYISVLKVGAKFVSVGLPDVKEKYSVSPFTFLQHGAAFGSSLLGSKKEANYMLKLAAEKGVRPWIEKVPVNAKSCSEALQRCDAGDVRYRFVLTDFDKAFSQ</sequence>
<dbReference type="PROSITE" id="PS00059">
    <property type="entry name" value="ADH_ZINC"/>
    <property type="match status" value="1"/>
</dbReference>
<evidence type="ECO:0000256" key="4">
    <source>
        <dbReference type="ARBA" id="ARBA00023002"/>
    </source>
</evidence>
<dbReference type="Pfam" id="PF08240">
    <property type="entry name" value="ADH_N"/>
    <property type="match status" value="1"/>
</dbReference>
<comment type="cofactor">
    <cofactor evidence="1 5">
        <name>Zn(2+)</name>
        <dbReference type="ChEBI" id="CHEBI:29105"/>
    </cofactor>
</comment>
<evidence type="ECO:0000313" key="7">
    <source>
        <dbReference type="EMBL" id="KAG7194930.1"/>
    </source>
</evidence>
<dbReference type="SMART" id="SM00829">
    <property type="entry name" value="PKS_ER"/>
    <property type="match status" value="1"/>
</dbReference>
<dbReference type="Gene3D" id="3.90.180.10">
    <property type="entry name" value="Medium-chain alcohol dehydrogenases, catalytic domain"/>
    <property type="match status" value="1"/>
</dbReference>
<gene>
    <name evidence="7" type="ORF">KQ657_004038</name>
</gene>
<dbReference type="GeneID" id="66117412"/>
<dbReference type="InterPro" id="IPR020843">
    <property type="entry name" value="ER"/>
</dbReference>
<dbReference type="EMBL" id="JAHMUF010000005">
    <property type="protein sequence ID" value="KAG7194930.1"/>
    <property type="molecule type" value="Genomic_DNA"/>
</dbReference>
<evidence type="ECO:0000256" key="1">
    <source>
        <dbReference type="ARBA" id="ARBA00001947"/>
    </source>
</evidence>
<dbReference type="CDD" id="cd05283">
    <property type="entry name" value="CAD1"/>
    <property type="match status" value="1"/>
</dbReference>
<dbReference type="InterPro" id="IPR036291">
    <property type="entry name" value="NAD(P)-bd_dom_sf"/>
</dbReference>
<accession>A0A9P7VBU9</accession>
<dbReference type="SUPFAM" id="SSF50129">
    <property type="entry name" value="GroES-like"/>
    <property type="match status" value="1"/>
</dbReference>
<keyword evidence="2 5" id="KW-0479">Metal-binding</keyword>
<evidence type="ECO:0000256" key="5">
    <source>
        <dbReference type="RuleBase" id="RU361277"/>
    </source>
</evidence>
<dbReference type="InterPro" id="IPR013154">
    <property type="entry name" value="ADH-like_N"/>
</dbReference>
<keyword evidence="3 5" id="KW-0862">Zinc</keyword>
<dbReference type="AlphaFoldDB" id="A0A9P7VBU9"/>
<keyword evidence="8" id="KW-1185">Reference proteome</keyword>
<dbReference type="InterPro" id="IPR002328">
    <property type="entry name" value="ADH_Zn_CS"/>
</dbReference>